<keyword evidence="3" id="KW-1185">Reference proteome</keyword>
<dbReference type="InterPro" id="IPR056918">
    <property type="entry name" value="8xMP"/>
</dbReference>
<dbReference type="RefSeq" id="WP_359204153.1">
    <property type="nucleotide sequence ID" value="NZ_JBEZAM010000003.1"/>
</dbReference>
<dbReference type="Proteomes" id="UP001551210">
    <property type="component" value="Unassembled WGS sequence"/>
</dbReference>
<reference evidence="2 3" key="1">
    <citation type="submission" date="2024-06" db="EMBL/GenBank/DDBJ databases">
        <title>The Natural Products Discovery Center: Release of the First 8490 Sequenced Strains for Exploring Actinobacteria Biosynthetic Diversity.</title>
        <authorList>
            <person name="Kalkreuter E."/>
            <person name="Kautsar S.A."/>
            <person name="Yang D."/>
            <person name="Bader C.D."/>
            <person name="Teijaro C.N."/>
            <person name="Fluegel L."/>
            <person name="Davis C.M."/>
            <person name="Simpson J.R."/>
            <person name="Lauterbach L."/>
            <person name="Steele A.D."/>
            <person name="Gui C."/>
            <person name="Meng S."/>
            <person name="Li G."/>
            <person name="Viehrig K."/>
            <person name="Ye F."/>
            <person name="Su P."/>
            <person name="Kiefer A.F."/>
            <person name="Nichols A."/>
            <person name="Cepeda A.J."/>
            <person name="Yan W."/>
            <person name="Fan B."/>
            <person name="Jiang Y."/>
            <person name="Adhikari A."/>
            <person name="Zheng C.-J."/>
            <person name="Schuster L."/>
            <person name="Cowan T.M."/>
            <person name="Smanski M.J."/>
            <person name="Chevrette M.G."/>
            <person name="De Carvalho L.P.S."/>
            <person name="Shen B."/>
        </authorList>
    </citation>
    <scope>NUCLEOTIDE SEQUENCE [LARGE SCALE GENOMIC DNA]</scope>
    <source>
        <strain evidence="2 3">NPDC045705</strain>
    </source>
</reference>
<feature type="transmembrane region" description="Helical" evidence="1">
    <location>
        <begin position="83"/>
        <end position="103"/>
    </location>
</feature>
<keyword evidence="1" id="KW-0472">Membrane</keyword>
<proteinExistence type="predicted"/>
<organism evidence="2 3">
    <name type="scientific">Streptomyces exfoliatus</name>
    <name type="common">Streptomyces hydrogenans</name>
    <dbReference type="NCBI Taxonomy" id="1905"/>
    <lineage>
        <taxon>Bacteria</taxon>
        <taxon>Bacillati</taxon>
        <taxon>Actinomycetota</taxon>
        <taxon>Actinomycetes</taxon>
        <taxon>Kitasatosporales</taxon>
        <taxon>Streptomycetaceae</taxon>
        <taxon>Streptomyces</taxon>
    </lineage>
</organism>
<name>A0ABV3CQ03_STREX</name>
<evidence type="ECO:0000313" key="3">
    <source>
        <dbReference type="Proteomes" id="UP001551210"/>
    </source>
</evidence>
<dbReference type="EMBL" id="JBEZAM010000003">
    <property type="protein sequence ID" value="MEU7292288.1"/>
    <property type="molecule type" value="Genomic_DNA"/>
</dbReference>
<keyword evidence="1" id="KW-1133">Transmembrane helix</keyword>
<feature type="transmembrane region" description="Helical" evidence="1">
    <location>
        <begin position="52"/>
        <end position="71"/>
    </location>
</feature>
<evidence type="ECO:0000256" key="1">
    <source>
        <dbReference type="SAM" id="Phobius"/>
    </source>
</evidence>
<comment type="caution">
    <text evidence="2">The sequence shown here is derived from an EMBL/GenBank/DDBJ whole genome shotgun (WGS) entry which is preliminary data.</text>
</comment>
<gene>
    <name evidence="2" type="ORF">AB0A76_03620</name>
</gene>
<dbReference type="Pfam" id="PF24838">
    <property type="entry name" value="8xMP"/>
    <property type="match status" value="1"/>
</dbReference>
<evidence type="ECO:0000313" key="2">
    <source>
        <dbReference type="EMBL" id="MEU7292288.1"/>
    </source>
</evidence>
<evidence type="ECO:0008006" key="4">
    <source>
        <dbReference type="Google" id="ProtNLM"/>
    </source>
</evidence>
<feature type="transmembrane region" description="Helical" evidence="1">
    <location>
        <begin position="155"/>
        <end position="173"/>
    </location>
</feature>
<accession>A0ABV3CQ03</accession>
<protein>
    <recommendedName>
        <fullName evidence="4">Small integral membrane protein</fullName>
    </recommendedName>
</protein>
<keyword evidence="1" id="KW-0812">Transmembrane</keyword>
<sequence>MPDELDELRIAVWNSGFTATPPTPHQEQFHHYLLEQYKLYVEMTDRMSARRALTNSFFLTVNLAAVGAIGTANVGDLSRESSIVPVIAGLILMSQCFVWFHTLRSYRMLNKAKYSVIEILEEKLPARVYSKGEWGAYVRSGKKGRYLRLTTAEQMMPVIFGAGYLSVLLHSLWSG</sequence>